<evidence type="ECO:0000256" key="3">
    <source>
        <dbReference type="SAM" id="Phobius"/>
    </source>
</evidence>
<organism evidence="5 6">
    <name type="scientific">Aquisalimonas asiatica</name>
    <dbReference type="NCBI Taxonomy" id="406100"/>
    <lineage>
        <taxon>Bacteria</taxon>
        <taxon>Pseudomonadati</taxon>
        <taxon>Pseudomonadota</taxon>
        <taxon>Gammaproteobacteria</taxon>
        <taxon>Chromatiales</taxon>
        <taxon>Ectothiorhodospiraceae</taxon>
        <taxon>Aquisalimonas</taxon>
    </lineage>
</organism>
<evidence type="ECO:0000256" key="2">
    <source>
        <dbReference type="SAM" id="Coils"/>
    </source>
</evidence>
<dbReference type="STRING" id="406100.SAMN04488052_11033"/>
<dbReference type="OrthoDB" id="9806939at2"/>
<comment type="similarity">
    <text evidence="1">Belongs to the membrane fusion protein (MFP) (TC 8.A.1) family.</text>
</comment>
<dbReference type="GO" id="GO:0015562">
    <property type="term" value="F:efflux transmembrane transporter activity"/>
    <property type="evidence" value="ECO:0007669"/>
    <property type="project" value="TreeGrafter"/>
</dbReference>
<dbReference type="Pfam" id="PF25954">
    <property type="entry name" value="Beta-barrel_RND_2"/>
    <property type="match status" value="1"/>
</dbReference>
<keyword evidence="2" id="KW-0175">Coiled coil</keyword>
<keyword evidence="3" id="KW-0472">Membrane</keyword>
<reference evidence="5 6" key="1">
    <citation type="submission" date="2016-10" db="EMBL/GenBank/DDBJ databases">
        <authorList>
            <person name="de Groot N.N."/>
        </authorList>
    </citation>
    <scope>NUCLEOTIDE SEQUENCE [LARGE SCALE GENOMIC DNA]</scope>
    <source>
        <strain evidence="5 6">CGMCC 1.6291</strain>
    </source>
</reference>
<dbReference type="PANTHER" id="PTHR30469">
    <property type="entry name" value="MULTIDRUG RESISTANCE PROTEIN MDTA"/>
    <property type="match status" value="1"/>
</dbReference>
<dbReference type="SUPFAM" id="SSF111369">
    <property type="entry name" value="HlyD-like secretion proteins"/>
    <property type="match status" value="1"/>
</dbReference>
<dbReference type="Gene3D" id="2.40.30.170">
    <property type="match status" value="1"/>
</dbReference>
<evidence type="ECO:0000256" key="1">
    <source>
        <dbReference type="ARBA" id="ARBA00009477"/>
    </source>
</evidence>
<dbReference type="InterPro" id="IPR058792">
    <property type="entry name" value="Beta-barrel_RND_2"/>
</dbReference>
<protein>
    <submittedName>
        <fullName evidence="5">Membrane fusion protein, multidrug efflux system</fullName>
    </submittedName>
</protein>
<dbReference type="RefSeq" id="WP_091645675.1">
    <property type="nucleotide sequence ID" value="NZ_FOEG01000010.1"/>
</dbReference>
<dbReference type="Gene3D" id="2.40.50.100">
    <property type="match status" value="1"/>
</dbReference>
<accession>A0A1H8V6A3</accession>
<dbReference type="AlphaFoldDB" id="A0A1H8V6A3"/>
<dbReference type="Proteomes" id="UP000199657">
    <property type="component" value="Unassembled WGS sequence"/>
</dbReference>
<evidence type="ECO:0000259" key="4">
    <source>
        <dbReference type="Pfam" id="PF25954"/>
    </source>
</evidence>
<dbReference type="Gene3D" id="1.10.287.470">
    <property type="entry name" value="Helix hairpin bin"/>
    <property type="match status" value="1"/>
</dbReference>
<keyword evidence="3" id="KW-0812">Transmembrane</keyword>
<dbReference type="EMBL" id="FOEG01000010">
    <property type="protein sequence ID" value="SEP11002.1"/>
    <property type="molecule type" value="Genomic_DNA"/>
</dbReference>
<keyword evidence="6" id="KW-1185">Reference proteome</keyword>
<sequence>MNGLRARLLNSTTLVFVAIVTIIVVWIGSGVLTRGPAPEPQAPAERVPTVAASWSEAGPVTREISLYGDVEPNQIAMLRARTEGIVEEVVASGTRVTAGEAIGQLSTDDRQARLARSRAQLASAQRDYDSAMDLVEGGFVSRSEAQTRLAELEAARADLRAIELEIDNTTLRAPIDGVVNRVESELGSYVAVGGEVLQIVDNDPLIAVVHVHQAAAPRLRTGMDTRVRFIGGGQREGSIRFIAPIADATTRTFRVEVEIDNSDGALPSGLSAEVIIPTDTVDAHRVSAALIRLDAQGRIGLQTVDDENRIAFTPVDIVRARADGIWVTGLPERARIVTISQGMLSPGQIVDVRETPEDYLNTGREPR</sequence>
<dbReference type="PANTHER" id="PTHR30469:SF29">
    <property type="entry name" value="BLR2860 PROTEIN"/>
    <property type="match status" value="1"/>
</dbReference>
<evidence type="ECO:0000313" key="5">
    <source>
        <dbReference type="EMBL" id="SEP11002.1"/>
    </source>
</evidence>
<dbReference type="InterPro" id="IPR006143">
    <property type="entry name" value="RND_pump_MFP"/>
</dbReference>
<dbReference type="NCBIfam" id="TIGR01730">
    <property type="entry name" value="RND_mfp"/>
    <property type="match status" value="1"/>
</dbReference>
<dbReference type="GO" id="GO:1990281">
    <property type="term" value="C:efflux pump complex"/>
    <property type="evidence" value="ECO:0007669"/>
    <property type="project" value="TreeGrafter"/>
</dbReference>
<evidence type="ECO:0000313" key="6">
    <source>
        <dbReference type="Proteomes" id="UP000199657"/>
    </source>
</evidence>
<name>A0A1H8V6A3_9GAMM</name>
<proteinExistence type="inferred from homology"/>
<keyword evidence="3" id="KW-1133">Transmembrane helix</keyword>
<feature type="domain" description="CusB-like beta-barrel" evidence="4">
    <location>
        <begin position="208"/>
        <end position="276"/>
    </location>
</feature>
<feature type="coiled-coil region" evidence="2">
    <location>
        <begin position="114"/>
        <end position="172"/>
    </location>
</feature>
<feature type="transmembrane region" description="Helical" evidence="3">
    <location>
        <begin position="12"/>
        <end position="32"/>
    </location>
</feature>
<gene>
    <name evidence="5" type="ORF">SAMN04488052_11033</name>
</gene>